<evidence type="ECO:0000256" key="1">
    <source>
        <dbReference type="SAM" id="SignalP"/>
    </source>
</evidence>
<dbReference type="Proteomes" id="UP001385892">
    <property type="component" value="Unassembled WGS sequence"/>
</dbReference>
<protein>
    <recommendedName>
        <fullName evidence="4">Molecular chaperone</fullName>
    </recommendedName>
</protein>
<dbReference type="EMBL" id="JBBKZT010000004">
    <property type="protein sequence ID" value="MEJ8846927.1"/>
    <property type="molecule type" value="Genomic_DNA"/>
</dbReference>
<proteinExistence type="predicted"/>
<dbReference type="RefSeq" id="WP_340342078.1">
    <property type="nucleotide sequence ID" value="NZ_JBBKZT010000004.1"/>
</dbReference>
<keyword evidence="1" id="KW-0732">Signal</keyword>
<feature type="chain" id="PRO_5046473806" description="Molecular chaperone" evidence="1">
    <location>
        <begin position="33"/>
        <end position="274"/>
    </location>
</feature>
<organism evidence="2 3">
    <name type="scientific">Variovorax rhizosphaerae</name>
    <dbReference type="NCBI Taxonomy" id="1836200"/>
    <lineage>
        <taxon>Bacteria</taxon>
        <taxon>Pseudomonadati</taxon>
        <taxon>Pseudomonadota</taxon>
        <taxon>Betaproteobacteria</taxon>
        <taxon>Burkholderiales</taxon>
        <taxon>Comamonadaceae</taxon>
        <taxon>Variovorax</taxon>
    </lineage>
</organism>
<evidence type="ECO:0008006" key="4">
    <source>
        <dbReference type="Google" id="ProtNLM"/>
    </source>
</evidence>
<name>A0ABU8WHC9_9BURK</name>
<comment type="caution">
    <text evidence="2">The sequence shown here is derived from an EMBL/GenBank/DDBJ whole genome shotgun (WGS) entry which is preliminary data.</text>
</comment>
<evidence type="ECO:0000313" key="2">
    <source>
        <dbReference type="EMBL" id="MEJ8846927.1"/>
    </source>
</evidence>
<reference evidence="2 3" key="1">
    <citation type="submission" date="2024-03" db="EMBL/GenBank/DDBJ databases">
        <title>Novel species of the genus Variovorax.</title>
        <authorList>
            <person name="Liu Q."/>
            <person name="Xin Y.-H."/>
        </authorList>
    </citation>
    <scope>NUCLEOTIDE SEQUENCE [LARGE SCALE GENOMIC DNA]</scope>
    <source>
        <strain evidence="2 3">KACC 18900</strain>
    </source>
</reference>
<gene>
    <name evidence="2" type="ORF">WKW82_09720</name>
</gene>
<sequence length="274" mass="28916">MTALPCSFALRVSARQLLLASVFGAACPAALAQFALAVSPPRFEIRAEPGKAARQVIELSQVDARPGGYSVRTADWRLQADGSVDFKEELAPGSCRPWVAIERREVVVSPGRPYRYRIEVMPPADTPPMECRFAVLIEGKEQAAGPGVPVGLAGRIGVIVYVAVGKVQPALAIVGSAVQQVNGQRTPILKVRNDGNAHGRLAGFLAGTDASGTALEFTAASAPILPGETRDIALAATRPGNADAQVQVRFPVTVRGKLEWGEAGTTEIDERFGP</sequence>
<feature type="signal peptide" evidence="1">
    <location>
        <begin position="1"/>
        <end position="32"/>
    </location>
</feature>
<evidence type="ECO:0000313" key="3">
    <source>
        <dbReference type="Proteomes" id="UP001385892"/>
    </source>
</evidence>
<accession>A0ABU8WHC9</accession>
<keyword evidence="3" id="KW-1185">Reference proteome</keyword>